<comment type="pathway">
    <text evidence="2">Protein modification; protein ubiquitination.</text>
</comment>
<organism evidence="9 10">
    <name type="scientific">Halteria grandinella</name>
    <dbReference type="NCBI Taxonomy" id="5974"/>
    <lineage>
        <taxon>Eukaryota</taxon>
        <taxon>Sar</taxon>
        <taxon>Alveolata</taxon>
        <taxon>Ciliophora</taxon>
        <taxon>Intramacronucleata</taxon>
        <taxon>Spirotrichea</taxon>
        <taxon>Stichotrichia</taxon>
        <taxon>Sporadotrichida</taxon>
        <taxon>Halteriidae</taxon>
        <taxon>Halteria</taxon>
    </lineage>
</organism>
<keyword evidence="4" id="KW-0808">Transferase</keyword>
<dbReference type="Pfam" id="PF00632">
    <property type="entry name" value="HECT"/>
    <property type="match status" value="1"/>
</dbReference>
<dbReference type="Pfam" id="PF14377">
    <property type="entry name" value="UBM"/>
    <property type="match status" value="3"/>
</dbReference>
<dbReference type="FunFam" id="3.30.2160.10:FF:000001">
    <property type="entry name" value="E3 ubiquitin-protein ligase NEDD4-like"/>
    <property type="match status" value="1"/>
</dbReference>
<dbReference type="EMBL" id="RRYP01016833">
    <property type="protein sequence ID" value="TNV74569.1"/>
    <property type="molecule type" value="Genomic_DNA"/>
</dbReference>
<dbReference type="PROSITE" id="PS50237">
    <property type="entry name" value="HECT"/>
    <property type="match status" value="1"/>
</dbReference>
<dbReference type="Gene3D" id="3.30.2410.10">
    <property type="entry name" value="Hect, E3 ligase catalytic domain"/>
    <property type="match status" value="1"/>
</dbReference>
<feature type="compositionally biased region" description="Basic and acidic residues" evidence="7">
    <location>
        <begin position="204"/>
        <end position="213"/>
    </location>
</feature>
<dbReference type="FunFam" id="3.30.2410.10:FF:000009">
    <property type="entry name" value="Probable E3 ubiquitin-protein ligase HECTD2"/>
    <property type="match status" value="1"/>
</dbReference>
<dbReference type="FunFam" id="3.90.1750.10:FF:000026">
    <property type="entry name" value="E3 ubiquitin-protein ligase HACE1"/>
    <property type="match status" value="1"/>
</dbReference>
<evidence type="ECO:0000256" key="4">
    <source>
        <dbReference type="ARBA" id="ARBA00022679"/>
    </source>
</evidence>
<reference evidence="9" key="1">
    <citation type="submission" date="2019-06" db="EMBL/GenBank/DDBJ databases">
        <authorList>
            <person name="Zheng W."/>
        </authorList>
    </citation>
    <scope>NUCLEOTIDE SEQUENCE</scope>
    <source>
        <strain evidence="9">QDHG01</strain>
    </source>
</reference>
<dbReference type="InterPro" id="IPR050409">
    <property type="entry name" value="E3_ubiq-protein_ligase"/>
</dbReference>
<protein>
    <recommendedName>
        <fullName evidence="3">HECT-type E3 ubiquitin transferase</fullName>
        <ecNumber evidence="3">2.3.2.26</ecNumber>
    </recommendedName>
</protein>
<dbReference type="PANTHER" id="PTHR11254">
    <property type="entry name" value="HECT DOMAIN UBIQUITIN-PROTEIN LIGASE"/>
    <property type="match status" value="1"/>
</dbReference>
<dbReference type="Gene3D" id="3.30.2160.10">
    <property type="entry name" value="Hect, E3 ligase catalytic domain"/>
    <property type="match status" value="1"/>
</dbReference>
<evidence type="ECO:0000256" key="7">
    <source>
        <dbReference type="SAM" id="MobiDB-lite"/>
    </source>
</evidence>
<dbReference type="SUPFAM" id="SSF56204">
    <property type="entry name" value="Hect, E3 ligase catalytic domain"/>
    <property type="match status" value="1"/>
</dbReference>
<dbReference type="GO" id="GO:0005737">
    <property type="term" value="C:cytoplasm"/>
    <property type="evidence" value="ECO:0007669"/>
    <property type="project" value="TreeGrafter"/>
</dbReference>
<dbReference type="InterPro" id="IPR025527">
    <property type="entry name" value="HUWE1/Rev1_UBM"/>
</dbReference>
<evidence type="ECO:0000256" key="2">
    <source>
        <dbReference type="ARBA" id="ARBA00004906"/>
    </source>
</evidence>
<feature type="region of interest" description="Disordered" evidence="7">
    <location>
        <begin position="204"/>
        <end position="223"/>
    </location>
</feature>
<evidence type="ECO:0000259" key="8">
    <source>
        <dbReference type="PROSITE" id="PS50237"/>
    </source>
</evidence>
<dbReference type="GO" id="GO:0000209">
    <property type="term" value="P:protein polyubiquitination"/>
    <property type="evidence" value="ECO:0007669"/>
    <property type="project" value="TreeGrafter"/>
</dbReference>
<name>A0A8J8SXL0_HALGN</name>
<evidence type="ECO:0000256" key="6">
    <source>
        <dbReference type="PROSITE-ProRule" id="PRU00104"/>
    </source>
</evidence>
<comment type="caution">
    <text evidence="9">The sequence shown here is derived from an EMBL/GenBank/DDBJ whole genome shotgun (WGS) entry which is preliminary data.</text>
</comment>
<gene>
    <name evidence="9" type="ORF">FGO68_gene14266</name>
</gene>
<evidence type="ECO:0000256" key="3">
    <source>
        <dbReference type="ARBA" id="ARBA00012485"/>
    </source>
</evidence>
<comment type="catalytic activity">
    <reaction evidence="1">
        <text>S-ubiquitinyl-[E2 ubiquitin-conjugating enzyme]-L-cysteine + [acceptor protein]-L-lysine = [E2 ubiquitin-conjugating enzyme]-L-cysteine + N(6)-ubiquitinyl-[acceptor protein]-L-lysine.</text>
        <dbReference type="EC" id="2.3.2.26"/>
    </reaction>
</comment>
<dbReference type="InterPro" id="IPR035983">
    <property type="entry name" value="Hect_E3_ubiquitin_ligase"/>
</dbReference>
<feature type="domain" description="HECT" evidence="8">
    <location>
        <begin position="1079"/>
        <end position="1412"/>
    </location>
</feature>
<dbReference type="InterPro" id="IPR000569">
    <property type="entry name" value="HECT_dom"/>
</dbReference>
<accession>A0A8J8SXL0</accession>
<sequence length="1412" mass="160908">MPSQPNVPDILPPRAALGGLLGNVDRLSNLLQNLANPAPSQPLERVASPRLIIENPPDNIQPVQRQAPPTEIEQIRQSIQERSSQLQQNISENEQSLQDIIEGRGNNRQSHNQAAEGDLNVVEEIEEPLGSEGNINPPQFIGAPQQDQAAGVHQPASLPIQQPNISLEDVSAFEQEDSHHELPVVPQQPPQVEEVVQQLENIRIPEEEKKEEQPAQASGGRTFGYDNQYLIDNGIDPAILQELPEELRAELLSTIDIPPDFQPDQQQQQQPADNVPQNIEAPAQQPPAQPVAQPQPQQPEYYAIAQALGLDPEFLANLPEDMRMELIEQAQAQQAPPQRQPEQMDVASFVATVTDVNLRREIFMGMDEATITSLPPNLMAEARNVQNYIRQDRDRRQREALDRERQRLVDMAQQQPRGHFGRMEDIFGGHRHRGEQREANQRREKTLDEIVNLRNAQIADEISTEDIVQSINMQIINNEKIIEALLLILLTNDKAKCDLIPCLQALTKLQNQSGVPVIRNKVVNAITFLLKAIATNDVESLKLFLPNHDVKQKKSVLLLIGSLRLLLKSSKSLMKFILKGLVQRDEQGAGKAISSQILKKQFKALTLKSPIQPSETIETGVTIETTEIIQTSPQKQQQKQVTPPSSLTEILSLIKTDYFKQDKMMLRNLSLLIQEILKKFDVAIEELESSNNSISAETIQSIADVLSLDTIDKNLLEALSDFFYQISLKKEENFKLVRDFCAGKSSFLLDKLNGRLLEISMVFQGAQKLTATRTLSMIDQRALSHNSALEEEKSDSMMIDGGMLALVATTSQKATVKLCEDDEKQLKQMMRISEDSDILFRIFKLLNHFYDKNSQVEQQQKEQQRLVDTTEQSRKVEQITRFVRDAYENKSISDFASNVSEVLKIVQKTNFEVNESISNLIFCVFSAYYPELIDAIEHQRVQQIEEEKRKEQEPKEKTNKYQIKMLPLTEATVKATKEKFTLFKDCNYTSLRVEELSNFCMVNKRIINKMIKSRSHMFANELEGLIKHMPNILDFDNKRAHFKKELTKLKRNGYGGQIQLFIRRDDIFRDTYGQLKDKQADELKGRLHISFTGERGQDAGGLTRDFFIELSRAMFNPNYSLFVASSSGSSYYPNPKSYIESQHLQYFKFIGRIVGKAIFDECLLECYFVKSLYKIMTGEPLSITDLEDFDNAYYNNLKWCLENDVSILETTMSLEQDYFGKTEEIELVPNGKNIPLTNENKWDYVEKVSKYRLYGAIQKQIDAFLEGFHELIPKELVSIFNFKELELLISGLPHFDLEDLKANTEFSGYSHSSPQVQWLWEVLEVFESAERAEFLQFVTGSSKVPVEGFKGLIGMRGPQKFTIAKIKTDDIMRLPSGHTCFNQLDLPEYPSKELLHERLLIAIKETKGFGFA</sequence>
<dbReference type="GO" id="GO:0006511">
    <property type="term" value="P:ubiquitin-dependent protein catabolic process"/>
    <property type="evidence" value="ECO:0007669"/>
    <property type="project" value="TreeGrafter"/>
</dbReference>
<feature type="region of interest" description="Disordered" evidence="7">
    <location>
        <begin position="257"/>
        <end position="297"/>
    </location>
</feature>
<dbReference type="CDD" id="cd00078">
    <property type="entry name" value="HECTc"/>
    <property type="match status" value="1"/>
</dbReference>
<evidence type="ECO:0000313" key="10">
    <source>
        <dbReference type="Proteomes" id="UP000785679"/>
    </source>
</evidence>
<dbReference type="GO" id="GO:0061630">
    <property type="term" value="F:ubiquitin protein ligase activity"/>
    <property type="evidence" value="ECO:0007669"/>
    <property type="project" value="UniProtKB-EC"/>
</dbReference>
<dbReference type="OrthoDB" id="311983at2759"/>
<feature type="compositionally biased region" description="Low complexity" evidence="7">
    <location>
        <begin position="257"/>
        <end position="283"/>
    </location>
</feature>
<keyword evidence="5 6" id="KW-0833">Ubl conjugation pathway</keyword>
<evidence type="ECO:0000256" key="5">
    <source>
        <dbReference type="ARBA" id="ARBA00022786"/>
    </source>
</evidence>
<evidence type="ECO:0000313" key="9">
    <source>
        <dbReference type="EMBL" id="TNV74569.1"/>
    </source>
</evidence>
<dbReference type="PANTHER" id="PTHR11254:SF67">
    <property type="entry name" value="E3 UBIQUITIN-PROTEIN LIGASE HUWE1"/>
    <property type="match status" value="1"/>
</dbReference>
<evidence type="ECO:0000256" key="1">
    <source>
        <dbReference type="ARBA" id="ARBA00000885"/>
    </source>
</evidence>
<proteinExistence type="predicted"/>
<feature type="active site" description="Glycyl thioester intermediate" evidence="6">
    <location>
        <position position="1380"/>
    </location>
</feature>
<dbReference type="Gene3D" id="3.90.1750.10">
    <property type="entry name" value="Hect, E3 ligase catalytic domains"/>
    <property type="match status" value="1"/>
</dbReference>
<dbReference type="EC" id="2.3.2.26" evidence="3"/>
<dbReference type="SMART" id="SM00119">
    <property type="entry name" value="HECTc"/>
    <property type="match status" value="1"/>
</dbReference>
<dbReference type="Proteomes" id="UP000785679">
    <property type="component" value="Unassembled WGS sequence"/>
</dbReference>
<keyword evidence="10" id="KW-1185">Reference proteome</keyword>